<feature type="transmembrane region" description="Helical" evidence="9">
    <location>
        <begin position="1004"/>
        <end position="1030"/>
    </location>
</feature>
<gene>
    <name evidence="10" type="ORF">AF80_06575</name>
</gene>
<accession>A0A0G9KZ70</accession>
<dbReference type="RefSeq" id="WP_046998340.1">
    <property type="nucleotide sequence ID" value="NZ_JAIW01000045.1"/>
</dbReference>
<evidence type="ECO:0000256" key="3">
    <source>
        <dbReference type="ARBA" id="ARBA00022448"/>
    </source>
</evidence>
<protein>
    <submittedName>
        <fullName evidence="10">Multidrug transporter</fullName>
    </submittedName>
</protein>
<organism evidence="10 11">
    <name type="scientific">Aliarcobacter butzleri L355</name>
    <dbReference type="NCBI Taxonomy" id="1447263"/>
    <lineage>
        <taxon>Bacteria</taxon>
        <taxon>Pseudomonadati</taxon>
        <taxon>Campylobacterota</taxon>
        <taxon>Epsilonproteobacteria</taxon>
        <taxon>Campylobacterales</taxon>
        <taxon>Arcobacteraceae</taxon>
        <taxon>Aliarcobacter</taxon>
    </lineage>
</organism>
<evidence type="ECO:0000256" key="1">
    <source>
        <dbReference type="ARBA" id="ARBA00004429"/>
    </source>
</evidence>
<dbReference type="SUPFAM" id="SSF82866">
    <property type="entry name" value="Multidrug efflux transporter AcrB transmembrane domain"/>
    <property type="match status" value="2"/>
</dbReference>
<feature type="transmembrane region" description="Helical" evidence="9">
    <location>
        <begin position="12"/>
        <end position="32"/>
    </location>
</feature>
<feature type="transmembrane region" description="Helical" evidence="9">
    <location>
        <begin position="971"/>
        <end position="992"/>
    </location>
</feature>
<dbReference type="PANTHER" id="PTHR32063:SF32">
    <property type="entry name" value="AMINOGLYCOSIDE EFFLUX PUMP-RELATED"/>
    <property type="match status" value="1"/>
</dbReference>
<feature type="transmembrane region" description="Helical" evidence="9">
    <location>
        <begin position="876"/>
        <end position="894"/>
    </location>
</feature>
<dbReference type="SUPFAM" id="SSF82714">
    <property type="entry name" value="Multidrug efflux transporter AcrB TolC docking domain, DN and DC subdomains"/>
    <property type="match status" value="2"/>
</dbReference>
<feature type="transmembrane region" description="Helical" evidence="9">
    <location>
        <begin position="901"/>
        <end position="921"/>
    </location>
</feature>
<evidence type="ECO:0000256" key="8">
    <source>
        <dbReference type="ARBA" id="ARBA00023136"/>
    </source>
</evidence>
<comment type="similarity">
    <text evidence="2">Belongs to the resistance-nodulation-cell division (RND) (TC 2.A.6) family.</text>
</comment>
<keyword evidence="3" id="KW-0813">Transport</keyword>
<feature type="transmembrane region" description="Helical" evidence="9">
    <location>
        <begin position="434"/>
        <end position="458"/>
    </location>
</feature>
<feature type="transmembrane region" description="Helical" evidence="9">
    <location>
        <begin position="340"/>
        <end position="359"/>
    </location>
</feature>
<evidence type="ECO:0000313" key="11">
    <source>
        <dbReference type="Proteomes" id="UP000035154"/>
    </source>
</evidence>
<dbReference type="AlphaFoldDB" id="A0A0G9KZ70"/>
<dbReference type="GO" id="GO:0015562">
    <property type="term" value="F:efflux transmembrane transporter activity"/>
    <property type="evidence" value="ECO:0007669"/>
    <property type="project" value="InterPro"/>
</dbReference>
<dbReference type="GO" id="GO:0042910">
    <property type="term" value="F:xenobiotic transmembrane transporter activity"/>
    <property type="evidence" value="ECO:0007669"/>
    <property type="project" value="TreeGrafter"/>
</dbReference>
<dbReference type="NCBIfam" id="TIGR00915">
    <property type="entry name" value="2A0602"/>
    <property type="match status" value="1"/>
</dbReference>
<dbReference type="Gene3D" id="3.30.70.1430">
    <property type="entry name" value="Multidrug efflux transporter AcrB pore domain"/>
    <property type="match status" value="2"/>
</dbReference>
<dbReference type="InterPro" id="IPR004764">
    <property type="entry name" value="MdtF-like"/>
</dbReference>
<dbReference type="InterPro" id="IPR027463">
    <property type="entry name" value="AcrB_DN_DC_subdom"/>
</dbReference>
<dbReference type="SUPFAM" id="SSF82693">
    <property type="entry name" value="Multidrug efflux transporter AcrB pore domain, PN1, PN2, PC1 and PC2 subdomains"/>
    <property type="match status" value="4"/>
</dbReference>
<evidence type="ECO:0000313" key="10">
    <source>
        <dbReference type="EMBL" id="KLE09468.1"/>
    </source>
</evidence>
<comment type="caution">
    <text evidence="10">The sequence shown here is derived from an EMBL/GenBank/DDBJ whole genome shotgun (WGS) entry which is preliminary data.</text>
</comment>
<sequence length="1055" mass="116441">MIARFFINHPIFAWVISLIIMLLGILSIKNLAVEQYPDIAPPTIEIRATYSGATAKAIENSITQIIEQELRGLDGLLYFSSTSGSSTSTINVVFEKGIDPDIAQVQVNNKVQQILPRLPEDVRKEGVSVVKAQTDYLMILSIHDELGKSSENDISDYMISNLKDGLARVDGVGGVELFGAEYAMRIWLDPKKLKSYNLMPSDINKEVTVQNTQASGGSIGARPHLNGQELNADVVSRTKLENVREFESIVIKNNNAGSNVLLSDVAKVEIGSQDYSFISKLNGYQASGIGIKLSSGANAIETAKKVKEYISSFESYLPSGYKISYPYDTTIFVEESIKEVVKTLFEAIFLVVIVMFVFLNSWRATIIPAIAVPVVLLGTFAILNFLGFSINSLTMFAMVLSIGLLVDDAIVVVENVERNMKEKNLCAKEATIIAMSEITSALIGVATVLSVVFLPMIFFSGSTGIIYKQFAVTIISSMLLSVIVAITLSPAICATFLKPHNPSEKQTGPIVWFNNKFDSLTRKYKMSIFNFINRPLKWMTAYIVIIVVTILFFLKLPTGFVPSEDQGDLMIQFTLPVGASATRSENVEKIIRDYFLKEEKNNVNSIFTIVGFTFTGNGQNGGLGFIELKNWKERAGKENKADEIAQRAMIVFSDSSSEYFIRDAEVYVMNPSSIPGLGNSDGFEFQLQAGAKMSREELLKAKDSLLETLKSSEIIVGARVEGTEETPQIKLDYDKKKIYSLGLSYEDIDNTLSSAWAGTYVNDFIDRSRVKRVYIQADAQYRAKPEDLYLWNVRNKENKMVSFEEFTKISWEPAEKSLTRYNGLASYLFQGQAGYGISSGTAMDEMEKLAKANNKDTNYSWSGLSYQEKLSGGQAIYLYSLSLIVIFLCLAALYESWSIPISVLLAVPLGIIGAVIAVYFRELNNDVYFQVALLTTVGLVSKNAILIVEFIENAYKNGKPLVKSAIQGASLRFRPIIMTSLAFIAGVIPLAISTGAGANSRISIGTGIIGGTLTATILAIFYVPLLFILIKKIFASQSEQEKLSRKKEQKGIKNV</sequence>
<keyword evidence="7 9" id="KW-1133">Transmembrane helix</keyword>
<feature type="transmembrane region" description="Helical" evidence="9">
    <location>
        <begin position="535"/>
        <end position="554"/>
    </location>
</feature>
<dbReference type="EMBL" id="JAIW01000045">
    <property type="protein sequence ID" value="KLE09468.1"/>
    <property type="molecule type" value="Genomic_DNA"/>
</dbReference>
<dbReference type="PRINTS" id="PR00702">
    <property type="entry name" value="ACRIFLAVINRP"/>
</dbReference>
<dbReference type="GO" id="GO:0009636">
    <property type="term" value="P:response to toxic substance"/>
    <property type="evidence" value="ECO:0007669"/>
    <property type="project" value="UniProtKB-ARBA"/>
</dbReference>
<dbReference type="FunFam" id="1.20.1640.10:FF:000001">
    <property type="entry name" value="Efflux pump membrane transporter"/>
    <property type="match status" value="1"/>
</dbReference>
<feature type="transmembrane region" description="Helical" evidence="9">
    <location>
        <begin position="393"/>
        <end position="413"/>
    </location>
</feature>
<evidence type="ECO:0000256" key="6">
    <source>
        <dbReference type="ARBA" id="ARBA00022692"/>
    </source>
</evidence>
<evidence type="ECO:0000256" key="4">
    <source>
        <dbReference type="ARBA" id="ARBA00022475"/>
    </source>
</evidence>
<reference evidence="10 11" key="1">
    <citation type="submission" date="2014-01" db="EMBL/GenBank/DDBJ databases">
        <title>Development of a Comparative Genomic Fingerprinting Assay for High Resolution Genotyping of Arcobacter butzleri.</title>
        <authorList>
            <person name="Webb A.L."/>
            <person name="Inglis G.D."/>
            <person name="Kruczkiewicz P."/>
            <person name="Selinger L.B."/>
            <person name="Taboada E.N."/>
        </authorList>
    </citation>
    <scope>NUCLEOTIDE SEQUENCE [LARGE SCALE GENOMIC DNA]</scope>
    <source>
        <strain evidence="10 11">L355</strain>
    </source>
</reference>
<dbReference type="InterPro" id="IPR001036">
    <property type="entry name" value="Acrflvin-R"/>
</dbReference>
<evidence type="ECO:0000256" key="7">
    <source>
        <dbReference type="ARBA" id="ARBA00022989"/>
    </source>
</evidence>
<keyword evidence="4" id="KW-1003">Cell membrane</keyword>
<dbReference type="Gene3D" id="1.20.1640.10">
    <property type="entry name" value="Multidrug efflux transporter AcrB transmembrane domain"/>
    <property type="match status" value="2"/>
</dbReference>
<proteinExistence type="inferred from homology"/>
<dbReference type="Gene3D" id="3.30.70.1440">
    <property type="entry name" value="Multidrug efflux transporter AcrB pore domain"/>
    <property type="match status" value="1"/>
</dbReference>
<name>A0A0G9KZ70_9BACT</name>
<dbReference type="Pfam" id="PF00873">
    <property type="entry name" value="ACR_tran"/>
    <property type="match status" value="1"/>
</dbReference>
<dbReference type="GO" id="GO:0005886">
    <property type="term" value="C:plasma membrane"/>
    <property type="evidence" value="ECO:0007669"/>
    <property type="project" value="UniProtKB-SubCell"/>
</dbReference>
<keyword evidence="5" id="KW-0997">Cell inner membrane</keyword>
<dbReference type="Gene3D" id="3.30.70.1320">
    <property type="entry name" value="Multidrug efflux transporter AcrB pore domain like"/>
    <property type="match status" value="1"/>
</dbReference>
<evidence type="ECO:0000256" key="5">
    <source>
        <dbReference type="ARBA" id="ARBA00022519"/>
    </source>
</evidence>
<feature type="transmembrane region" description="Helical" evidence="9">
    <location>
        <begin position="470"/>
        <end position="497"/>
    </location>
</feature>
<comment type="subcellular location">
    <subcellularLocation>
        <location evidence="1">Cell inner membrane</location>
        <topology evidence="1">Multi-pass membrane protein</topology>
    </subcellularLocation>
</comment>
<feature type="transmembrane region" description="Helical" evidence="9">
    <location>
        <begin position="927"/>
        <end position="951"/>
    </location>
</feature>
<dbReference type="PATRIC" id="fig|1447263.3.peg.1285"/>
<evidence type="ECO:0000256" key="9">
    <source>
        <dbReference type="SAM" id="Phobius"/>
    </source>
</evidence>
<dbReference type="Gene3D" id="3.30.2090.10">
    <property type="entry name" value="Multidrug efflux transporter AcrB TolC docking domain, DN and DC subdomains"/>
    <property type="match status" value="2"/>
</dbReference>
<keyword evidence="8 9" id="KW-0472">Membrane</keyword>
<dbReference type="NCBIfam" id="NF000282">
    <property type="entry name" value="RND_permease_1"/>
    <property type="match status" value="1"/>
</dbReference>
<feature type="transmembrane region" description="Helical" evidence="9">
    <location>
        <begin position="366"/>
        <end position="387"/>
    </location>
</feature>
<dbReference type="PANTHER" id="PTHR32063">
    <property type="match status" value="1"/>
</dbReference>
<keyword evidence="6 9" id="KW-0812">Transmembrane</keyword>
<evidence type="ECO:0000256" key="2">
    <source>
        <dbReference type="ARBA" id="ARBA00010942"/>
    </source>
</evidence>
<dbReference type="FunFam" id="3.30.70.1430:FF:000001">
    <property type="entry name" value="Efflux pump membrane transporter"/>
    <property type="match status" value="1"/>
</dbReference>
<dbReference type="Proteomes" id="UP000035154">
    <property type="component" value="Unassembled WGS sequence"/>
</dbReference>